<evidence type="ECO:0000313" key="3">
    <source>
        <dbReference type="EMBL" id="TKH41420.1"/>
    </source>
</evidence>
<dbReference type="GO" id="GO:0004553">
    <property type="term" value="F:hydrolase activity, hydrolyzing O-glycosyl compounds"/>
    <property type="evidence" value="ECO:0007669"/>
    <property type="project" value="InterPro"/>
</dbReference>
<comment type="caution">
    <text evidence="3">The sequence shown here is derived from an EMBL/GenBank/DDBJ whole genome shotgun (WGS) entry which is preliminary data.</text>
</comment>
<evidence type="ECO:0000313" key="4">
    <source>
        <dbReference type="Proteomes" id="UP000308114"/>
    </source>
</evidence>
<comment type="similarity">
    <text evidence="1">Belongs to the glycosyl hydrolase 11 (cellulase G) family.</text>
</comment>
<accession>A0A4U2PSS2</accession>
<dbReference type="EMBL" id="PNXQ01000016">
    <property type="protein sequence ID" value="TKH41420.1"/>
    <property type="molecule type" value="Genomic_DNA"/>
</dbReference>
<dbReference type="GO" id="GO:0045493">
    <property type="term" value="P:xylan catabolic process"/>
    <property type="evidence" value="ECO:0007669"/>
    <property type="project" value="UniProtKB-UniPathway"/>
</dbReference>
<evidence type="ECO:0000256" key="1">
    <source>
        <dbReference type="PROSITE-ProRule" id="PRU01097"/>
    </source>
</evidence>
<dbReference type="UniPathway" id="UPA00114"/>
<organism evidence="3 4">
    <name type="scientific">Paenibacillus terrae</name>
    <dbReference type="NCBI Taxonomy" id="159743"/>
    <lineage>
        <taxon>Bacteria</taxon>
        <taxon>Bacillati</taxon>
        <taxon>Bacillota</taxon>
        <taxon>Bacilli</taxon>
        <taxon>Bacillales</taxon>
        <taxon>Paenibacillaceae</taxon>
        <taxon>Paenibacillus</taxon>
    </lineage>
</organism>
<evidence type="ECO:0000259" key="2">
    <source>
        <dbReference type="PROSITE" id="PS51761"/>
    </source>
</evidence>
<gene>
    <name evidence="3" type="ORF">C1I60_18715</name>
</gene>
<dbReference type="AlphaFoldDB" id="A0A4U2PSS2"/>
<reference evidence="3 4" key="1">
    <citation type="submission" date="2018-01" db="EMBL/GenBank/DDBJ databases">
        <title>Bacillales members from the olive rhizosphere are effective biological control agents against Verticillium dahliae.</title>
        <authorList>
            <person name="Gomez-Lama C."/>
            <person name="Legarda G."/>
            <person name="Ruano-Rosa D."/>
            <person name="Pizarro-Tobias P."/>
            <person name="Valverde-Corredor A."/>
            <person name="Niqui J.L."/>
            <person name="Trivino J.C."/>
            <person name="Roca A."/>
            <person name="Mercado-Blanco J."/>
        </authorList>
    </citation>
    <scope>NUCLEOTIDE SEQUENCE [LARGE SCALE GENOMIC DNA]</scope>
    <source>
        <strain evidence="3 4">PIC167</strain>
    </source>
</reference>
<feature type="domain" description="GH11" evidence="2">
    <location>
        <begin position="1"/>
        <end position="29"/>
    </location>
</feature>
<sequence length="29" mass="3443">MVDPLVEFYIVNRWGNWRPPGGTATFKQY</sequence>
<dbReference type="Proteomes" id="UP000308114">
    <property type="component" value="Unassembled WGS sequence"/>
</dbReference>
<name>A0A4U2PSS2_9BACL</name>
<dbReference type="PROSITE" id="PS51761">
    <property type="entry name" value="GH11_3"/>
    <property type="match status" value="1"/>
</dbReference>
<dbReference type="InterPro" id="IPR013320">
    <property type="entry name" value="ConA-like_dom_sf"/>
</dbReference>
<dbReference type="InterPro" id="IPR013319">
    <property type="entry name" value="GH11/12"/>
</dbReference>
<comment type="caution">
    <text evidence="1">Lacks conserved residue(s) required for the propagation of feature annotation.</text>
</comment>
<proteinExistence type="inferred from homology"/>
<protein>
    <recommendedName>
        <fullName evidence="2">GH11 domain-containing protein</fullName>
    </recommendedName>
</protein>
<dbReference type="InterPro" id="IPR033123">
    <property type="entry name" value="GH11_dom"/>
</dbReference>
<dbReference type="SUPFAM" id="SSF49899">
    <property type="entry name" value="Concanavalin A-like lectins/glucanases"/>
    <property type="match status" value="1"/>
</dbReference>
<dbReference type="Gene3D" id="2.60.120.180">
    <property type="match status" value="1"/>
</dbReference>